<dbReference type="OrthoDB" id="303456at2759"/>
<organism evidence="1 2">
    <name type="scientific">Paramecium octaurelia</name>
    <dbReference type="NCBI Taxonomy" id="43137"/>
    <lineage>
        <taxon>Eukaryota</taxon>
        <taxon>Sar</taxon>
        <taxon>Alveolata</taxon>
        <taxon>Ciliophora</taxon>
        <taxon>Intramacronucleata</taxon>
        <taxon>Oligohymenophorea</taxon>
        <taxon>Peniculida</taxon>
        <taxon>Parameciidae</taxon>
        <taxon>Paramecium</taxon>
    </lineage>
</organism>
<evidence type="ECO:0000313" key="2">
    <source>
        <dbReference type="Proteomes" id="UP000683925"/>
    </source>
</evidence>
<proteinExistence type="predicted"/>
<comment type="caution">
    <text evidence="1">The sequence shown here is derived from an EMBL/GenBank/DDBJ whole genome shotgun (WGS) entry which is preliminary data.</text>
</comment>
<protein>
    <submittedName>
        <fullName evidence="1">Uncharacterized protein</fullName>
    </submittedName>
</protein>
<dbReference type="AlphaFoldDB" id="A0A8S1W153"/>
<gene>
    <name evidence="1" type="ORF">POCTA_138.1.T0810240</name>
</gene>
<dbReference type="Proteomes" id="UP000683925">
    <property type="component" value="Unassembled WGS sequence"/>
</dbReference>
<keyword evidence="2" id="KW-1185">Reference proteome</keyword>
<accession>A0A8S1W153</accession>
<sequence>MITKEMRQTMLLSCAVLHFVSIKLELQRRLSTYKKTLLGNAENFVSKPNQLQSRANYLEYRCSKRNNINFQTRQICNQPNHYLIISNFGIKQLLKIDSKGEFKKQYNDPTKQISLSCNQQIAEFEKAIDFKYFFPQYNLHNISKNKRSSKSNEIFYQYYINQNNMDFETQIIICRNNAKSVVDKRLRGFVQVWNQIFDDDEEIIDFEADPNLVKQINYYYQLHEYDQTQISFVDKIEDSNIEHLMDQKSIDYLKYLGFEYDELSKDRVSEWLTKITPLLGECYRLNCVEIIEILKISVAIFFYIEGLTEKEFQQFALKWGIQYPLPPQRQRKIVEENKFIFERQGKK</sequence>
<name>A0A8S1W153_PAROT</name>
<evidence type="ECO:0000313" key="1">
    <source>
        <dbReference type="EMBL" id="CAD8183754.1"/>
    </source>
</evidence>
<dbReference type="EMBL" id="CAJJDP010000080">
    <property type="protein sequence ID" value="CAD8183754.1"/>
    <property type="molecule type" value="Genomic_DNA"/>
</dbReference>
<reference evidence="1" key="1">
    <citation type="submission" date="2021-01" db="EMBL/GenBank/DDBJ databases">
        <authorList>
            <consortium name="Genoscope - CEA"/>
            <person name="William W."/>
        </authorList>
    </citation>
    <scope>NUCLEOTIDE SEQUENCE</scope>
</reference>